<dbReference type="PIRSF" id="PIRSF036979">
    <property type="entry name" value="Arginase"/>
    <property type="match status" value="1"/>
</dbReference>
<keyword evidence="8 10" id="KW-0464">Manganese</keyword>
<comment type="pathway">
    <text evidence="1 13">Nitrogen metabolism; urea cycle; L-ornithine and urea from L-arginine: step 1/1.</text>
</comment>
<keyword evidence="4 13" id="KW-0835">Urea cycle</keyword>
<dbReference type="InterPro" id="IPR020855">
    <property type="entry name" value="Ureohydrolase_Mn_BS"/>
</dbReference>
<dbReference type="PROSITE" id="PS51409">
    <property type="entry name" value="ARGINASE_2"/>
    <property type="match status" value="1"/>
</dbReference>
<evidence type="ECO:0000256" key="1">
    <source>
        <dbReference type="ARBA" id="ARBA00005098"/>
    </source>
</evidence>
<dbReference type="PANTHER" id="PTHR43782">
    <property type="entry name" value="ARGINASE"/>
    <property type="match status" value="1"/>
</dbReference>
<dbReference type="AlphaFoldDB" id="V4BSQ3"/>
<sequence>MPFITENKKVGLLGIPFSKGQPRGGTEQGPQAIREAGIVEKLEQLGTQVCDHGDLTFDYIENDTPDGNVKNPRTVGHANKKISKAVSDIIYNGQLCLNLGGDHSMAMGTIHGHAQVEPDLVVVWVDAHADINTPLTSPSGNIHGMPLSFIVKELDGYVPTVKGFEWVKPCLSVKDLVYIGLRDVDPGERWIIEKFGIKAFSMQEVDKLGIREVMEQALKAIDPSGTRPIHLSFDVDALDPTITPSTGTPVHGGLSFREGQYIMEELANTGRLNCIDVAEVNPSLGNKEENTLTTETTLEVLNKCFGQKRGGGFPSNYVMPRAEKTRTSCSSTKSH</sequence>
<evidence type="ECO:0000256" key="9">
    <source>
        <dbReference type="ARBA" id="ARBA00047391"/>
    </source>
</evidence>
<dbReference type="UniPathway" id="UPA00158">
    <property type="reaction ID" value="UER00270"/>
</dbReference>
<evidence type="ECO:0000256" key="11">
    <source>
        <dbReference type="PROSITE-ProRule" id="PRU00742"/>
    </source>
</evidence>
<dbReference type="Gene3D" id="3.40.800.10">
    <property type="entry name" value="Ureohydrolase domain"/>
    <property type="match status" value="1"/>
</dbReference>
<evidence type="ECO:0000256" key="7">
    <source>
        <dbReference type="ARBA" id="ARBA00022801"/>
    </source>
</evidence>
<dbReference type="InterPro" id="IPR023696">
    <property type="entry name" value="Ureohydrolase_dom_sf"/>
</dbReference>
<dbReference type="EC" id="3.5.3.1" evidence="2 13"/>
<dbReference type="NCBIfam" id="TIGR01229">
    <property type="entry name" value="rocF_arginase"/>
    <property type="match status" value="1"/>
</dbReference>
<evidence type="ECO:0000256" key="2">
    <source>
        <dbReference type="ARBA" id="ARBA00012168"/>
    </source>
</evidence>
<dbReference type="GO" id="GO:0010121">
    <property type="term" value="P:L-arginine catabolic process to proline via ornithine"/>
    <property type="evidence" value="ECO:0007669"/>
    <property type="project" value="UniProtKB-ARBA"/>
</dbReference>
<dbReference type="SUPFAM" id="SSF52768">
    <property type="entry name" value="Arginase/deacetylase"/>
    <property type="match status" value="1"/>
</dbReference>
<feature type="binding site" evidence="10">
    <location>
        <position position="103"/>
    </location>
    <ligand>
        <name>Mn(2+)</name>
        <dbReference type="ChEBI" id="CHEBI:29035"/>
        <label>1</label>
    </ligand>
</feature>
<evidence type="ECO:0000313" key="15">
    <source>
        <dbReference type="EMBL" id="ESO92074.1"/>
    </source>
</evidence>
<gene>
    <name evidence="15" type="ORF">LOTGIDRAFT_204097</name>
</gene>
<dbReference type="GO" id="GO:0030145">
    <property type="term" value="F:manganese ion binding"/>
    <property type="evidence" value="ECO:0007669"/>
    <property type="project" value="TreeGrafter"/>
</dbReference>
<dbReference type="CTD" id="20245682"/>
<evidence type="ECO:0000256" key="13">
    <source>
        <dbReference type="RuleBase" id="RU361159"/>
    </source>
</evidence>
<reference evidence="15 16" key="1">
    <citation type="journal article" date="2013" name="Nature">
        <title>Insights into bilaterian evolution from three spiralian genomes.</title>
        <authorList>
            <person name="Simakov O."/>
            <person name="Marletaz F."/>
            <person name="Cho S.J."/>
            <person name="Edsinger-Gonzales E."/>
            <person name="Havlak P."/>
            <person name="Hellsten U."/>
            <person name="Kuo D.H."/>
            <person name="Larsson T."/>
            <person name="Lv J."/>
            <person name="Arendt D."/>
            <person name="Savage R."/>
            <person name="Osoegawa K."/>
            <person name="de Jong P."/>
            <person name="Grimwood J."/>
            <person name="Chapman J.A."/>
            <person name="Shapiro H."/>
            <person name="Aerts A."/>
            <person name="Otillar R.P."/>
            <person name="Terry A.Y."/>
            <person name="Boore J.L."/>
            <person name="Grigoriev I.V."/>
            <person name="Lindberg D.R."/>
            <person name="Seaver E.C."/>
            <person name="Weisblat D.A."/>
            <person name="Putnam N.H."/>
            <person name="Rokhsar D.S."/>
        </authorList>
    </citation>
    <scope>NUCLEOTIDE SEQUENCE [LARGE SCALE GENOMIC DNA]</scope>
</reference>
<evidence type="ECO:0000256" key="5">
    <source>
        <dbReference type="ARBA" id="ARBA00022503"/>
    </source>
</evidence>
<feature type="binding site" evidence="10">
    <location>
        <position position="128"/>
    </location>
    <ligand>
        <name>Mn(2+)</name>
        <dbReference type="ChEBI" id="CHEBI:29035"/>
        <label>1</label>
    </ligand>
</feature>
<feature type="binding site" evidence="10">
    <location>
        <position position="236"/>
    </location>
    <ligand>
        <name>Mn(2+)</name>
        <dbReference type="ChEBI" id="CHEBI:29035"/>
        <label>1</label>
    </ligand>
</feature>
<organism evidence="15 16">
    <name type="scientific">Lottia gigantea</name>
    <name type="common">Giant owl limpet</name>
    <dbReference type="NCBI Taxonomy" id="225164"/>
    <lineage>
        <taxon>Eukaryota</taxon>
        <taxon>Metazoa</taxon>
        <taxon>Spiralia</taxon>
        <taxon>Lophotrochozoa</taxon>
        <taxon>Mollusca</taxon>
        <taxon>Gastropoda</taxon>
        <taxon>Patellogastropoda</taxon>
        <taxon>Lottioidea</taxon>
        <taxon>Lottiidae</taxon>
        <taxon>Lottia</taxon>
    </lineage>
</organism>
<evidence type="ECO:0000256" key="10">
    <source>
        <dbReference type="PIRSR" id="PIRSR036979-1"/>
    </source>
</evidence>
<dbReference type="EMBL" id="KB202163">
    <property type="protein sequence ID" value="ESO92074.1"/>
    <property type="molecule type" value="Genomic_DNA"/>
</dbReference>
<evidence type="ECO:0000256" key="14">
    <source>
        <dbReference type="SAM" id="MobiDB-lite"/>
    </source>
</evidence>
<feature type="region of interest" description="Disordered" evidence="14">
    <location>
        <begin position="315"/>
        <end position="335"/>
    </location>
</feature>
<dbReference type="GO" id="GO:0005634">
    <property type="term" value="C:nucleus"/>
    <property type="evidence" value="ECO:0007669"/>
    <property type="project" value="TreeGrafter"/>
</dbReference>
<dbReference type="RefSeq" id="XP_009057374.1">
    <property type="nucleotide sequence ID" value="XM_009059126.1"/>
</dbReference>
<feature type="binding site" evidence="10">
    <location>
        <position position="234"/>
    </location>
    <ligand>
        <name>Mn(2+)</name>
        <dbReference type="ChEBI" id="CHEBI:29035"/>
        <label>2</label>
    </ligand>
</feature>
<evidence type="ECO:0000256" key="4">
    <source>
        <dbReference type="ARBA" id="ARBA00022436"/>
    </source>
</evidence>
<keyword evidence="16" id="KW-1185">Reference proteome</keyword>
<comment type="catalytic activity">
    <reaction evidence="9 13">
        <text>L-arginine + H2O = urea + L-ornithine</text>
        <dbReference type="Rhea" id="RHEA:20569"/>
        <dbReference type="ChEBI" id="CHEBI:15377"/>
        <dbReference type="ChEBI" id="CHEBI:16199"/>
        <dbReference type="ChEBI" id="CHEBI:32682"/>
        <dbReference type="ChEBI" id="CHEBI:46911"/>
        <dbReference type="EC" id="3.5.3.1"/>
    </reaction>
</comment>
<dbReference type="PRINTS" id="PR00116">
    <property type="entry name" value="ARGINASE"/>
</dbReference>
<dbReference type="GO" id="GO:0005829">
    <property type="term" value="C:cytosol"/>
    <property type="evidence" value="ECO:0007669"/>
    <property type="project" value="TreeGrafter"/>
</dbReference>
<dbReference type="OMA" id="CWEIVEV"/>
<dbReference type="CDD" id="cd09989">
    <property type="entry name" value="Arginase"/>
    <property type="match status" value="1"/>
</dbReference>
<proteinExistence type="inferred from homology"/>
<keyword evidence="6 10" id="KW-0479">Metal-binding</keyword>
<keyword evidence="5 13" id="KW-0056">Arginine metabolism</keyword>
<comment type="cofactor">
    <cofactor evidence="10 13">
        <name>Mn(2+)</name>
        <dbReference type="ChEBI" id="CHEBI:29035"/>
    </cofactor>
    <text evidence="10 13">Binds 2 manganese ions per subunit.</text>
</comment>
<comment type="similarity">
    <text evidence="11 12">Belongs to the arginase family.</text>
</comment>
<dbReference type="GeneID" id="20245682"/>
<evidence type="ECO:0000313" key="16">
    <source>
        <dbReference type="Proteomes" id="UP000030746"/>
    </source>
</evidence>
<evidence type="ECO:0000256" key="12">
    <source>
        <dbReference type="RuleBase" id="RU003684"/>
    </source>
</evidence>
<dbReference type="OrthoDB" id="9992747at2759"/>
<dbReference type="Pfam" id="PF00491">
    <property type="entry name" value="Arginase"/>
    <property type="match status" value="1"/>
</dbReference>
<feature type="binding site" evidence="10">
    <location>
        <position position="126"/>
    </location>
    <ligand>
        <name>Mn(2+)</name>
        <dbReference type="ChEBI" id="CHEBI:29035"/>
        <label>2</label>
    </ligand>
</feature>
<keyword evidence="7 12" id="KW-0378">Hydrolase</keyword>
<dbReference type="GO" id="GO:0000050">
    <property type="term" value="P:urea cycle"/>
    <property type="evidence" value="ECO:0007669"/>
    <property type="project" value="UniProtKB-UniPathway"/>
</dbReference>
<dbReference type="InterPro" id="IPR014033">
    <property type="entry name" value="Arginase"/>
</dbReference>
<name>V4BSQ3_LOTGI</name>
<protein>
    <recommendedName>
        <fullName evidence="3 13">Arginase</fullName>
        <ecNumber evidence="2 13">3.5.3.1</ecNumber>
    </recommendedName>
</protein>
<dbReference type="Proteomes" id="UP000030746">
    <property type="component" value="Unassembled WGS sequence"/>
</dbReference>
<evidence type="ECO:0000256" key="6">
    <source>
        <dbReference type="ARBA" id="ARBA00022723"/>
    </source>
</evidence>
<dbReference type="PROSITE" id="PS01053">
    <property type="entry name" value="ARGINASE_1"/>
    <property type="match status" value="1"/>
</dbReference>
<dbReference type="KEGG" id="lgi:LOTGIDRAFT_204097"/>
<dbReference type="PANTHER" id="PTHR43782:SF3">
    <property type="entry name" value="ARGINASE"/>
    <property type="match status" value="1"/>
</dbReference>
<dbReference type="GO" id="GO:0004053">
    <property type="term" value="F:arginase activity"/>
    <property type="evidence" value="ECO:0007669"/>
    <property type="project" value="UniProtKB-EC"/>
</dbReference>
<dbReference type="HOGENOM" id="CLU_039478_6_1_1"/>
<evidence type="ECO:0000256" key="3">
    <source>
        <dbReference type="ARBA" id="ARBA00018123"/>
    </source>
</evidence>
<accession>V4BSQ3</accession>
<dbReference type="FunFam" id="3.40.800.10:FF:000005">
    <property type="entry name" value="Arginase"/>
    <property type="match status" value="1"/>
</dbReference>
<evidence type="ECO:0000256" key="8">
    <source>
        <dbReference type="ARBA" id="ARBA00023211"/>
    </source>
</evidence>
<feature type="binding site" evidence="10">
    <location>
        <position position="130"/>
    </location>
    <ligand>
        <name>Mn(2+)</name>
        <dbReference type="ChEBI" id="CHEBI:29035"/>
        <label>1</label>
    </ligand>
</feature>
<dbReference type="STRING" id="225164.V4BSQ3"/>
<dbReference type="InterPro" id="IPR006035">
    <property type="entry name" value="Ureohydrolase"/>
</dbReference>